<gene>
    <name evidence="2" type="ORF">PPRIM_AZ9-3.1.T1600036</name>
</gene>
<organism evidence="2 3">
    <name type="scientific">Paramecium primaurelia</name>
    <dbReference type="NCBI Taxonomy" id="5886"/>
    <lineage>
        <taxon>Eukaryota</taxon>
        <taxon>Sar</taxon>
        <taxon>Alveolata</taxon>
        <taxon>Ciliophora</taxon>
        <taxon>Intramacronucleata</taxon>
        <taxon>Oligohymenophorea</taxon>
        <taxon>Peniculida</taxon>
        <taxon>Parameciidae</taxon>
        <taxon>Paramecium</taxon>
    </lineage>
</organism>
<name>A0A8S1QHL7_PARPR</name>
<protein>
    <recommendedName>
        <fullName evidence="1">Myb-like domain-containing protein</fullName>
    </recommendedName>
</protein>
<dbReference type="PROSITE" id="PS50090">
    <property type="entry name" value="MYB_LIKE"/>
    <property type="match status" value="1"/>
</dbReference>
<reference evidence="2" key="1">
    <citation type="submission" date="2021-01" db="EMBL/GenBank/DDBJ databases">
        <authorList>
            <consortium name="Genoscope - CEA"/>
            <person name="William W."/>
        </authorList>
    </citation>
    <scope>NUCLEOTIDE SEQUENCE</scope>
</reference>
<dbReference type="AlphaFoldDB" id="A0A8S1QHL7"/>
<accession>A0A8S1QHL7</accession>
<dbReference type="InterPro" id="IPR001005">
    <property type="entry name" value="SANT/Myb"/>
</dbReference>
<dbReference type="OMA" id="ERAYWTI"/>
<dbReference type="EMBL" id="CAJJDM010000165">
    <property type="protein sequence ID" value="CAD8114491.1"/>
    <property type="molecule type" value="Genomic_DNA"/>
</dbReference>
<evidence type="ECO:0000259" key="1">
    <source>
        <dbReference type="PROSITE" id="PS50090"/>
    </source>
</evidence>
<keyword evidence="3" id="KW-1185">Reference proteome</keyword>
<feature type="domain" description="Myb-like" evidence="1">
    <location>
        <begin position="46"/>
        <end position="99"/>
    </location>
</feature>
<comment type="caution">
    <text evidence="2">The sequence shown here is derived from an EMBL/GenBank/DDBJ whole genome shotgun (WGS) entry which is preliminary data.</text>
</comment>
<sequence length="255" mass="30505">MKESRLYKDREDGQMPLNKSQQLMVKERLKAHQQIQLSELKNEQLQYMKERAYWTIGEEVILLKYVKSHDNQQWNWDGLKQKLRKKDGNDCQKRYDEIRRPQDGEYEKPETPIDKSWDQKKESILLYCYMKYQGQWGKIQKRINEFSIQELQDKLAEIQSSRRLNNQWNICGDYQLLEGIMKNKKLQELEGQLGKNQEEITNHVKEILEDLGKKFRITENDYVSDKSEDSEQIRERIQIVSSNNSEGSGYNSSDN</sequence>
<evidence type="ECO:0000313" key="3">
    <source>
        <dbReference type="Proteomes" id="UP000688137"/>
    </source>
</evidence>
<proteinExistence type="predicted"/>
<evidence type="ECO:0000313" key="2">
    <source>
        <dbReference type="EMBL" id="CAD8114491.1"/>
    </source>
</evidence>
<dbReference type="Proteomes" id="UP000688137">
    <property type="component" value="Unassembled WGS sequence"/>
</dbReference>